<dbReference type="Proteomes" id="UP000011135">
    <property type="component" value="Unassembled WGS sequence"/>
</dbReference>
<proteinExistence type="predicted"/>
<reference evidence="1 2" key="1">
    <citation type="submission" date="2012-12" db="EMBL/GenBank/DDBJ databases">
        <title>Genome assembly of Fulvivirga imtechensis AK7.</title>
        <authorList>
            <person name="Nupur N."/>
            <person name="Khatri I."/>
            <person name="Kumar R."/>
            <person name="Subramanian S."/>
            <person name="Pinnaka A."/>
        </authorList>
    </citation>
    <scope>NUCLEOTIDE SEQUENCE [LARGE SCALE GENOMIC DNA]</scope>
    <source>
        <strain evidence="1 2">AK7</strain>
    </source>
</reference>
<dbReference type="Pfam" id="PF21850">
    <property type="entry name" value="DUF6909"/>
    <property type="match status" value="2"/>
</dbReference>
<gene>
    <name evidence="1" type="ORF">C900_00205</name>
</gene>
<evidence type="ECO:0000313" key="2">
    <source>
        <dbReference type="Proteomes" id="UP000011135"/>
    </source>
</evidence>
<dbReference type="OrthoDB" id="9776951at2"/>
<comment type="caution">
    <text evidence="1">The sequence shown here is derived from an EMBL/GenBank/DDBJ whole genome shotgun (WGS) entry which is preliminary data.</text>
</comment>
<evidence type="ECO:0000313" key="1">
    <source>
        <dbReference type="EMBL" id="ELR68602.1"/>
    </source>
</evidence>
<dbReference type="eggNOG" id="COG0664">
    <property type="taxonomic scope" value="Bacteria"/>
</dbReference>
<organism evidence="1 2">
    <name type="scientific">Fulvivirga imtechensis AK7</name>
    <dbReference type="NCBI Taxonomy" id="1237149"/>
    <lineage>
        <taxon>Bacteria</taxon>
        <taxon>Pseudomonadati</taxon>
        <taxon>Bacteroidota</taxon>
        <taxon>Cytophagia</taxon>
        <taxon>Cytophagales</taxon>
        <taxon>Fulvivirgaceae</taxon>
        <taxon>Fulvivirga</taxon>
    </lineage>
</organism>
<keyword evidence="2" id="KW-1185">Reference proteome</keyword>
<protein>
    <submittedName>
        <fullName evidence="1">Uncharacterized protein</fullName>
    </submittedName>
</protein>
<name>L8JMI4_9BACT</name>
<dbReference type="AlphaFoldDB" id="L8JMI4"/>
<dbReference type="InterPro" id="IPR054204">
    <property type="entry name" value="DUF6909"/>
</dbReference>
<dbReference type="EMBL" id="AMZN01000103">
    <property type="protein sequence ID" value="ELR68602.1"/>
    <property type="molecule type" value="Genomic_DNA"/>
</dbReference>
<accession>L8JMI4</accession>
<dbReference type="PATRIC" id="fig|1237149.3.peg.5321"/>
<dbReference type="STRING" id="1237149.C900_00205"/>
<dbReference type="RefSeq" id="WP_009583098.1">
    <property type="nucleotide sequence ID" value="NZ_AMZN01000103.1"/>
</dbReference>
<sequence>MIGSKERTRESRAAIERLYITMRHLLIRGSYKPMGVSGTSLIEALLTLRPEIYGTVADPGKVELDGLLYVIERLPNGIEECRFIKLVAREGFEEAGHPAMIPIKRRRNCFRIDENRMYIEMTRGRSDIYDILTHLTFLFIEGEKIKNHSLDQKGQVIDDWYRLEEIVKLEEQNEPFDEKKAAVYLSNFLGRTIKETYAAIEKFKKGKNKNSLYHIVYWLGRTAILEEKEGLDKEITFSSKLREIIGHHIYGEKWARRIKSYIHGKGLAHRPIHIISANMHSFLNAIYGFHALAEESFSSLEELAVASSKDENADMRERVKQYAQDNGMHEIQDQSGTNLSVQIFDLDRIDMQRLPSEFQPKNEVVPPVLIVMDYAFGEQAFECMDELLKPYEEGDNIYDMNIRSVSIMGKAGILTGNKSDIMIPTAHVFEGTADNYPIENDFDISEFKGKMATYEGTMITVLGTSLQNRDVLNHFLTSTWNAVGLEMEGAHYQKAIQSAAMIRKSISEDIKVRYAYYASDNPLMTGSTLASGSLGLEGVKPTYLITSAIMKRILV</sequence>